<feature type="domain" description="Phosphoribosyltransferase" evidence="2">
    <location>
        <begin position="153"/>
        <end position="209"/>
    </location>
</feature>
<dbReference type="Proteomes" id="UP000322159">
    <property type="component" value="Chromosome"/>
</dbReference>
<dbReference type="SUPFAM" id="SSF53271">
    <property type="entry name" value="PRTase-like"/>
    <property type="match status" value="1"/>
</dbReference>
<dbReference type="Gene3D" id="3.40.50.2020">
    <property type="match status" value="1"/>
</dbReference>
<dbReference type="RefSeq" id="WP_149324014.1">
    <property type="nucleotide sequence ID" value="NZ_CP043504.1"/>
</dbReference>
<dbReference type="KEGG" id="lyk:FLP23_00180"/>
<comment type="similarity">
    <text evidence="1">Belongs to the ComF/GntX family.</text>
</comment>
<organism evidence="3 4">
    <name type="scientific">Protaetiibacter larvae</name>
    <dbReference type="NCBI Taxonomy" id="2592654"/>
    <lineage>
        <taxon>Bacteria</taxon>
        <taxon>Bacillati</taxon>
        <taxon>Actinomycetota</taxon>
        <taxon>Actinomycetes</taxon>
        <taxon>Micrococcales</taxon>
        <taxon>Microbacteriaceae</taxon>
        <taxon>Protaetiibacter</taxon>
    </lineage>
</organism>
<evidence type="ECO:0000313" key="3">
    <source>
        <dbReference type="EMBL" id="QEO08581.1"/>
    </source>
</evidence>
<evidence type="ECO:0000259" key="2">
    <source>
        <dbReference type="Pfam" id="PF00156"/>
    </source>
</evidence>
<protein>
    <submittedName>
        <fullName evidence="3">ComF family protein</fullName>
    </submittedName>
</protein>
<dbReference type="AlphaFoldDB" id="A0A5C1Y4A4"/>
<dbReference type="EMBL" id="CP043504">
    <property type="protein sequence ID" value="QEO08581.1"/>
    <property type="molecule type" value="Genomic_DNA"/>
</dbReference>
<accession>A0A5C1Y4A4</accession>
<dbReference type="InterPro" id="IPR029057">
    <property type="entry name" value="PRTase-like"/>
</dbReference>
<keyword evidence="4" id="KW-1185">Reference proteome</keyword>
<dbReference type="PANTHER" id="PTHR47505">
    <property type="entry name" value="DNA UTILIZATION PROTEIN YHGH"/>
    <property type="match status" value="1"/>
</dbReference>
<dbReference type="PANTHER" id="PTHR47505:SF1">
    <property type="entry name" value="DNA UTILIZATION PROTEIN YHGH"/>
    <property type="match status" value="1"/>
</dbReference>
<dbReference type="InterPro" id="IPR000836">
    <property type="entry name" value="PRTase_dom"/>
</dbReference>
<evidence type="ECO:0000313" key="4">
    <source>
        <dbReference type="Proteomes" id="UP000322159"/>
    </source>
</evidence>
<dbReference type="CDD" id="cd06223">
    <property type="entry name" value="PRTases_typeI"/>
    <property type="match status" value="1"/>
</dbReference>
<dbReference type="OrthoDB" id="5242900at2"/>
<dbReference type="Pfam" id="PF00156">
    <property type="entry name" value="Pribosyltran"/>
    <property type="match status" value="1"/>
</dbReference>
<dbReference type="InterPro" id="IPR051910">
    <property type="entry name" value="ComF/GntX_DNA_util-trans"/>
</dbReference>
<name>A0A5C1Y4A4_9MICO</name>
<gene>
    <name evidence="3" type="ORF">FLP23_00180</name>
</gene>
<proteinExistence type="inferred from homology"/>
<evidence type="ECO:0000256" key="1">
    <source>
        <dbReference type="ARBA" id="ARBA00008007"/>
    </source>
</evidence>
<reference evidence="3 4" key="1">
    <citation type="submission" date="2019-09" db="EMBL/GenBank/DDBJ databases">
        <title>Genome sequencing of strain KACC 19322.</title>
        <authorList>
            <person name="Heo J."/>
            <person name="Kim S.-J."/>
            <person name="Kim J.-S."/>
            <person name="Hong S.-B."/>
            <person name="Kwon S.-W."/>
        </authorList>
    </citation>
    <scope>NUCLEOTIDE SEQUENCE [LARGE SCALE GENOMIC DNA]</scope>
    <source>
        <strain evidence="3 4">KACC 19322</strain>
    </source>
</reference>
<sequence>MGGLERVREALLDAWALVLPVTCAGCDAPDRALCASCRARLAPHPVRLTAPGGLQVVAGAPYRDTVQRVVLAVKDGRTPLAGELALLLRAALRAAAADAAVEPCPVPSSRAALRGRGFDPVLLVLARAGVRPARVLRTARPHRTQKGLGRVERGANLRGVHRARRRLDGRRFILVDDVVTTGATLAEAARAIREAGGEVVGAVVIAATPRLGAAAGPHGVRPAKRG</sequence>